<evidence type="ECO:0000313" key="3">
    <source>
        <dbReference type="Proteomes" id="UP001567538"/>
    </source>
</evidence>
<keyword evidence="3" id="KW-1185">Reference proteome</keyword>
<gene>
    <name evidence="2" type="ORF">AAHA92_20094</name>
</gene>
<dbReference type="InterPro" id="IPR002182">
    <property type="entry name" value="NB-ARC"/>
</dbReference>
<dbReference type="EMBL" id="JBEAFC010000008">
    <property type="protein sequence ID" value="KAL1543078.1"/>
    <property type="molecule type" value="Genomic_DNA"/>
</dbReference>
<dbReference type="AlphaFoldDB" id="A0ABD1GJ47"/>
<feature type="domain" description="NB-ARC" evidence="1">
    <location>
        <begin position="98"/>
        <end position="131"/>
    </location>
</feature>
<evidence type="ECO:0000313" key="2">
    <source>
        <dbReference type="EMBL" id="KAL1543078.1"/>
    </source>
</evidence>
<dbReference type="Gene3D" id="3.40.50.300">
    <property type="entry name" value="P-loop containing nucleotide triphosphate hydrolases"/>
    <property type="match status" value="1"/>
</dbReference>
<dbReference type="PANTHER" id="PTHR19338:SF60">
    <property type="entry name" value="NB-ARC DOMAIN-CONTAINING PROTEIN"/>
    <property type="match status" value="1"/>
</dbReference>
<dbReference type="SUPFAM" id="SSF52540">
    <property type="entry name" value="P-loop containing nucleoside triphosphate hydrolases"/>
    <property type="match status" value="1"/>
</dbReference>
<dbReference type="PANTHER" id="PTHR19338">
    <property type="entry name" value="TRANSLOCASE OF INNER MITOCHONDRIAL MEMBRANE 13 HOMOLOG"/>
    <property type="match status" value="1"/>
</dbReference>
<organism evidence="2 3">
    <name type="scientific">Salvia divinorum</name>
    <name type="common">Maria pastora</name>
    <name type="synonym">Diviner's sage</name>
    <dbReference type="NCBI Taxonomy" id="28513"/>
    <lineage>
        <taxon>Eukaryota</taxon>
        <taxon>Viridiplantae</taxon>
        <taxon>Streptophyta</taxon>
        <taxon>Embryophyta</taxon>
        <taxon>Tracheophyta</taxon>
        <taxon>Spermatophyta</taxon>
        <taxon>Magnoliopsida</taxon>
        <taxon>eudicotyledons</taxon>
        <taxon>Gunneridae</taxon>
        <taxon>Pentapetalae</taxon>
        <taxon>asterids</taxon>
        <taxon>lamiids</taxon>
        <taxon>Lamiales</taxon>
        <taxon>Lamiaceae</taxon>
        <taxon>Nepetoideae</taxon>
        <taxon>Mentheae</taxon>
        <taxon>Salviinae</taxon>
        <taxon>Salvia</taxon>
        <taxon>Salvia subgen. Calosphace</taxon>
    </lineage>
</organism>
<evidence type="ECO:0000259" key="1">
    <source>
        <dbReference type="Pfam" id="PF00931"/>
    </source>
</evidence>
<dbReference type="Pfam" id="PF00931">
    <property type="entry name" value="NB-ARC"/>
    <property type="match status" value="1"/>
</dbReference>
<sequence>MDATHTAEDVIESYIIDTIQLSAAAPTDDDGVDEQISCIHFYQDLQNVIEEIDLIKKEVAGITREKVVHHRNSGSDDAGLRSSSTEKNHLMVGFDDVLLQLLDRLTDGRSGRLIIPIVGMGGIGKTTLAKERVVE</sequence>
<accession>A0ABD1GJ47</accession>
<reference evidence="2 3" key="1">
    <citation type="submission" date="2024-06" db="EMBL/GenBank/DDBJ databases">
        <title>A chromosome level genome sequence of Diviner's sage (Salvia divinorum).</title>
        <authorList>
            <person name="Ford S.A."/>
            <person name="Ro D.-K."/>
            <person name="Ness R.W."/>
            <person name="Phillips M.A."/>
        </authorList>
    </citation>
    <scope>NUCLEOTIDE SEQUENCE [LARGE SCALE GENOMIC DNA]</scope>
    <source>
        <strain evidence="2">SAF-2024a</strain>
        <tissue evidence="2">Leaf</tissue>
    </source>
</reference>
<comment type="caution">
    <text evidence="2">The sequence shown here is derived from an EMBL/GenBank/DDBJ whole genome shotgun (WGS) entry which is preliminary data.</text>
</comment>
<dbReference type="InterPro" id="IPR027417">
    <property type="entry name" value="P-loop_NTPase"/>
</dbReference>
<dbReference type="Gene3D" id="1.20.5.4130">
    <property type="match status" value="1"/>
</dbReference>
<protein>
    <submittedName>
        <fullName evidence="2">Late blight resistance protein R1C-3</fullName>
    </submittedName>
</protein>
<proteinExistence type="predicted"/>
<dbReference type="Proteomes" id="UP001567538">
    <property type="component" value="Unassembled WGS sequence"/>
</dbReference>
<name>A0ABD1GJ47_SALDI</name>